<evidence type="ECO:0008006" key="5">
    <source>
        <dbReference type="Google" id="ProtNLM"/>
    </source>
</evidence>
<dbReference type="GO" id="GO:0016788">
    <property type="term" value="F:hydrolase activity, acting on ester bonds"/>
    <property type="evidence" value="ECO:0007669"/>
    <property type="project" value="TreeGrafter"/>
</dbReference>
<dbReference type="RefSeq" id="WP_067753347.1">
    <property type="nucleotide sequence ID" value="NZ_CP015772.1"/>
</dbReference>
<accession>A0A1A9I0J4</accession>
<evidence type="ECO:0000256" key="2">
    <source>
        <dbReference type="ARBA" id="ARBA00022801"/>
    </source>
</evidence>
<dbReference type="SUPFAM" id="SSF53474">
    <property type="entry name" value="alpha/beta-Hydrolases"/>
    <property type="match status" value="1"/>
</dbReference>
<organism evidence="3 4">
    <name type="scientific">Niabella ginsenosidivorans</name>
    <dbReference type="NCBI Taxonomy" id="1176587"/>
    <lineage>
        <taxon>Bacteria</taxon>
        <taxon>Pseudomonadati</taxon>
        <taxon>Bacteroidota</taxon>
        <taxon>Chitinophagia</taxon>
        <taxon>Chitinophagales</taxon>
        <taxon>Chitinophagaceae</taxon>
        <taxon>Niabella</taxon>
    </lineage>
</organism>
<dbReference type="AlphaFoldDB" id="A0A1A9I0J4"/>
<keyword evidence="2" id="KW-0378">Hydrolase</keyword>
<dbReference type="InterPro" id="IPR029058">
    <property type="entry name" value="AB_hydrolase_fold"/>
</dbReference>
<gene>
    <name evidence="3" type="ORF">A8C56_06030</name>
</gene>
<dbReference type="InterPro" id="IPR052558">
    <property type="entry name" value="Siderophore_Hydrolase_D"/>
</dbReference>
<dbReference type="Gene3D" id="3.40.50.1820">
    <property type="entry name" value="alpha/beta hydrolase"/>
    <property type="match status" value="1"/>
</dbReference>
<evidence type="ECO:0000313" key="4">
    <source>
        <dbReference type="Proteomes" id="UP000077667"/>
    </source>
</evidence>
<dbReference type="Proteomes" id="UP000077667">
    <property type="component" value="Chromosome"/>
</dbReference>
<sequence>MKYRERKKSFFFTVACLCFFIAGRTQDLNKSFSIATLHSDILNEDREIYISLPPGYDDARYSAARYPVLYFFDGETSIGFYKAVTQFLSKGAYACMPEMILVGIKNKDRTRDLTPTKSFIRSPDDSTVRLFQNSGGNEHFIQFLAKELFPYISRHYRTDDYRIISGHSFGGLAASNILVHHAGLFNAYILMDPSIWWDNAYILRQARSLAPSKIRHKTKLYLAQANNKTKSASFDAGNDATEQFNNVVGACRIPFLEHKYKFYEQEDHGTIALPALYDALKFIFTGYEVDFKEISRQPDIIINSYKKFSESAGHTFIPSQQKLEQIIRFFKENKKYREAQIVYRQYKELYPGSKYTF</sequence>
<dbReference type="PANTHER" id="PTHR40841:SF2">
    <property type="entry name" value="SIDEROPHORE-DEGRADING ESTERASE (EUROFUNG)"/>
    <property type="match status" value="1"/>
</dbReference>
<keyword evidence="4" id="KW-1185">Reference proteome</keyword>
<dbReference type="InterPro" id="IPR000801">
    <property type="entry name" value="Esterase-like"/>
</dbReference>
<dbReference type="KEGG" id="nia:A8C56_06030"/>
<dbReference type="PANTHER" id="PTHR40841">
    <property type="entry name" value="SIDEROPHORE TRIACETYLFUSARININE C ESTERASE"/>
    <property type="match status" value="1"/>
</dbReference>
<reference evidence="3 4" key="1">
    <citation type="submission" date="2016-05" db="EMBL/GenBank/DDBJ databases">
        <title>Niabella ginsenosidivorans BS26 whole genome sequencing.</title>
        <authorList>
            <person name="Im W.T."/>
            <person name="Siddiqi M.Z."/>
        </authorList>
    </citation>
    <scope>NUCLEOTIDE SEQUENCE [LARGE SCALE GENOMIC DNA]</scope>
    <source>
        <strain evidence="3 4">BS26</strain>
    </source>
</reference>
<proteinExistence type="inferred from homology"/>
<dbReference type="STRING" id="1176587.A8C56_06030"/>
<dbReference type="EMBL" id="CP015772">
    <property type="protein sequence ID" value="ANH80599.1"/>
    <property type="molecule type" value="Genomic_DNA"/>
</dbReference>
<protein>
    <recommendedName>
        <fullName evidence="5">Esterase</fullName>
    </recommendedName>
</protein>
<evidence type="ECO:0000256" key="1">
    <source>
        <dbReference type="ARBA" id="ARBA00005622"/>
    </source>
</evidence>
<comment type="similarity">
    <text evidence="1">Belongs to the esterase D family.</text>
</comment>
<dbReference type="Pfam" id="PF00756">
    <property type="entry name" value="Esterase"/>
    <property type="match status" value="1"/>
</dbReference>
<name>A0A1A9I0J4_9BACT</name>
<evidence type="ECO:0000313" key="3">
    <source>
        <dbReference type="EMBL" id="ANH80599.1"/>
    </source>
</evidence>